<proteinExistence type="predicted"/>
<organism evidence="1 2">
    <name type="scientific">Phyllobacterium leguminum</name>
    <dbReference type="NCBI Taxonomy" id="314237"/>
    <lineage>
        <taxon>Bacteria</taxon>
        <taxon>Pseudomonadati</taxon>
        <taxon>Pseudomonadota</taxon>
        <taxon>Alphaproteobacteria</taxon>
        <taxon>Hyphomicrobiales</taxon>
        <taxon>Phyllobacteriaceae</taxon>
        <taxon>Phyllobacterium</taxon>
    </lineage>
</organism>
<dbReference type="OrthoDB" id="7452381at2"/>
<dbReference type="EMBL" id="QJTF01000018">
    <property type="protein sequence ID" value="PYE86906.1"/>
    <property type="molecule type" value="Genomic_DNA"/>
</dbReference>
<name>A0A318SZQ7_9HYPH</name>
<evidence type="ECO:0000313" key="2">
    <source>
        <dbReference type="Proteomes" id="UP000247454"/>
    </source>
</evidence>
<evidence type="ECO:0008006" key="3">
    <source>
        <dbReference type="Google" id="ProtNLM"/>
    </source>
</evidence>
<dbReference type="AlphaFoldDB" id="A0A318SZQ7"/>
<sequence>MALIDRVKERTGSSLSDTELQAMIDAIIAEIDARFGPTGETTILLGESPDLPRYRHMLRLTRPMDESKPVTIVEIDPGWSGTSTSETVLAADDYRLMHGGRTLQRLWDGTNGHRYWASLVRITYTPIGALAMRDEAVIRLMAIDVGNPGALKSEHAGDYSWTAASGQELSQAREDVFTWLGGVLGAGTMTMA</sequence>
<keyword evidence="2" id="KW-1185">Reference proteome</keyword>
<dbReference type="RefSeq" id="WP_110753329.1">
    <property type="nucleotide sequence ID" value="NZ_QJTF01000018.1"/>
</dbReference>
<accession>A0A318SZQ7</accession>
<reference evidence="1 2" key="1">
    <citation type="submission" date="2018-06" db="EMBL/GenBank/DDBJ databases">
        <title>Genomic Encyclopedia of Type Strains, Phase III (KMG-III): the genomes of soil and plant-associated and newly described type strains.</title>
        <authorList>
            <person name="Whitman W."/>
        </authorList>
    </citation>
    <scope>NUCLEOTIDE SEQUENCE [LARGE SCALE GENOMIC DNA]</scope>
    <source>
        <strain evidence="1 2">ORS 1419</strain>
    </source>
</reference>
<evidence type="ECO:0000313" key="1">
    <source>
        <dbReference type="EMBL" id="PYE86906.1"/>
    </source>
</evidence>
<protein>
    <recommendedName>
        <fullName evidence="3">Phage gp6-like head-tail connector protein</fullName>
    </recommendedName>
</protein>
<comment type="caution">
    <text evidence="1">The sequence shown here is derived from an EMBL/GenBank/DDBJ whole genome shotgun (WGS) entry which is preliminary data.</text>
</comment>
<gene>
    <name evidence="1" type="ORF">C7477_11844</name>
</gene>
<dbReference type="Proteomes" id="UP000247454">
    <property type="component" value="Unassembled WGS sequence"/>
</dbReference>